<dbReference type="Proteomes" id="UP000250043">
    <property type="component" value="Unassembled WGS sequence"/>
</dbReference>
<dbReference type="EMBL" id="KV722481">
    <property type="protein sequence ID" value="OCH87561.1"/>
    <property type="molecule type" value="Genomic_DNA"/>
</dbReference>
<name>A0A8E2AN36_9APHY</name>
<proteinExistence type="predicted"/>
<accession>A0A8E2AN36</accession>
<evidence type="ECO:0000313" key="1">
    <source>
        <dbReference type="EMBL" id="OCH87561.1"/>
    </source>
</evidence>
<protein>
    <submittedName>
        <fullName evidence="1">Uncharacterized protein</fullName>
    </submittedName>
</protein>
<gene>
    <name evidence="1" type="ORF">OBBRIDRAFT_796099</name>
</gene>
<reference evidence="1 2" key="1">
    <citation type="submission" date="2016-07" db="EMBL/GenBank/DDBJ databases">
        <title>Draft genome of the white-rot fungus Obba rivulosa 3A-2.</title>
        <authorList>
            <consortium name="DOE Joint Genome Institute"/>
            <person name="Miettinen O."/>
            <person name="Riley R."/>
            <person name="Acob R."/>
            <person name="Barry K."/>
            <person name="Cullen D."/>
            <person name="De Vries R."/>
            <person name="Hainaut M."/>
            <person name="Hatakka A."/>
            <person name="Henrissat B."/>
            <person name="Hilden K."/>
            <person name="Kuo R."/>
            <person name="Labutti K."/>
            <person name="Lipzen A."/>
            <person name="Makela M.R."/>
            <person name="Sandor L."/>
            <person name="Spatafora J.W."/>
            <person name="Grigoriev I.V."/>
            <person name="Hibbett D.S."/>
        </authorList>
    </citation>
    <scope>NUCLEOTIDE SEQUENCE [LARGE SCALE GENOMIC DNA]</scope>
    <source>
        <strain evidence="1 2">3A-2</strain>
    </source>
</reference>
<keyword evidence="2" id="KW-1185">Reference proteome</keyword>
<evidence type="ECO:0000313" key="2">
    <source>
        <dbReference type="Proteomes" id="UP000250043"/>
    </source>
</evidence>
<dbReference type="AlphaFoldDB" id="A0A8E2AN36"/>
<sequence>MSSSLPMRFTAPLAVARVSPLVRPSVCLPTWSFRSELTWIYTAADDLNEIFSVLSTLGDDVNEVVEAFINELPTDRK</sequence>
<organism evidence="1 2">
    <name type="scientific">Obba rivulosa</name>
    <dbReference type="NCBI Taxonomy" id="1052685"/>
    <lineage>
        <taxon>Eukaryota</taxon>
        <taxon>Fungi</taxon>
        <taxon>Dikarya</taxon>
        <taxon>Basidiomycota</taxon>
        <taxon>Agaricomycotina</taxon>
        <taxon>Agaricomycetes</taxon>
        <taxon>Polyporales</taxon>
        <taxon>Gelatoporiaceae</taxon>
        <taxon>Obba</taxon>
    </lineage>
</organism>